<dbReference type="AlphaFoldDB" id="A0A4Q0Y0N6"/>
<evidence type="ECO:0000313" key="1">
    <source>
        <dbReference type="EMBL" id="RXJ63587.1"/>
    </source>
</evidence>
<gene>
    <name evidence="1" type="ORF">CRV06_05185</name>
</gene>
<dbReference type="Pfam" id="PF08761">
    <property type="entry name" value="dUTPase_2"/>
    <property type="match status" value="1"/>
</dbReference>
<dbReference type="RefSeq" id="WP_129081633.1">
    <property type="nucleotide sequence ID" value="NZ_CP041070.1"/>
</dbReference>
<dbReference type="SUPFAM" id="SSF101386">
    <property type="entry name" value="all-alpha NTP pyrophosphatases"/>
    <property type="match status" value="1"/>
</dbReference>
<dbReference type="OrthoDB" id="9775854at2"/>
<accession>A0A4Q0Y0N6</accession>
<organism evidence="1 2">
    <name type="scientific">Halarcobacter anaerophilus</name>
    <dbReference type="NCBI Taxonomy" id="877500"/>
    <lineage>
        <taxon>Bacteria</taxon>
        <taxon>Pseudomonadati</taxon>
        <taxon>Campylobacterota</taxon>
        <taxon>Epsilonproteobacteria</taxon>
        <taxon>Campylobacterales</taxon>
        <taxon>Arcobacteraceae</taxon>
        <taxon>Halarcobacter</taxon>
    </lineage>
</organism>
<keyword evidence="2" id="KW-1185">Reference proteome</keyword>
<dbReference type="Proteomes" id="UP000290191">
    <property type="component" value="Unassembled WGS sequence"/>
</dbReference>
<name>A0A4Q0Y0N6_9BACT</name>
<dbReference type="CDD" id="cd11527">
    <property type="entry name" value="NTP-PPase_dUTPase"/>
    <property type="match status" value="1"/>
</dbReference>
<proteinExistence type="predicted"/>
<dbReference type="EMBL" id="PDKO01000003">
    <property type="protein sequence ID" value="RXJ63587.1"/>
    <property type="molecule type" value="Genomic_DNA"/>
</dbReference>
<dbReference type="Gene3D" id="1.10.4010.10">
    <property type="entry name" value="Type II deoxyuridine triphosphatase"/>
    <property type="match status" value="1"/>
</dbReference>
<evidence type="ECO:0008006" key="3">
    <source>
        <dbReference type="Google" id="ProtNLM"/>
    </source>
</evidence>
<comment type="caution">
    <text evidence="1">The sequence shown here is derived from an EMBL/GenBank/DDBJ whole genome shotgun (WGS) entry which is preliminary data.</text>
</comment>
<protein>
    <recommendedName>
        <fullName evidence="3">dUTPase</fullName>
    </recommendedName>
</protein>
<sequence length="219" mass="26346">MIFKQMVELQNEFNKRVHPQWQEQNYNWMSAIIVESGELLESLGYKWWKHQEPDMNNVKVEAIDLLHFLISYQIEVNYQHPKIKDFNEAIKLTIDRFERCFTEEEEDNIKDESIEMLVKSLIVFWGFGKFNAMKAIFNRLNMSNEDIYLAYVIKNCLNEFRQKHGYKEGTYIKNWNGKEDNKVAYEIADEWGAEDLTYEQLYIDLEAAYEEVEKKHKIS</sequence>
<dbReference type="InterPro" id="IPR014871">
    <property type="entry name" value="dUTPase/dCTP_pyrophosphatase"/>
</dbReference>
<reference evidence="1 2" key="1">
    <citation type="submission" date="2017-10" db="EMBL/GenBank/DDBJ databases">
        <title>Genomics of the genus Arcobacter.</title>
        <authorList>
            <person name="Perez-Cataluna A."/>
            <person name="Figueras M.J."/>
        </authorList>
    </citation>
    <scope>NUCLEOTIDE SEQUENCE [LARGE SCALE GENOMIC DNA]</scope>
    <source>
        <strain evidence="1 2">DSM 24636</strain>
    </source>
</reference>
<evidence type="ECO:0000313" key="2">
    <source>
        <dbReference type="Proteomes" id="UP000290191"/>
    </source>
</evidence>